<dbReference type="InterPro" id="IPR001853">
    <property type="entry name" value="DSBA-like_thioredoxin_dom"/>
</dbReference>
<dbReference type="InterPro" id="IPR017937">
    <property type="entry name" value="Thioredoxin_CS"/>
</dbReference>
<dbReference type="PANTHER" id="PTHR35891:SF2">
    <property type="entry name" value="THIOL:DISULFIDE INTERCHANGE PROTEIN DSBA"/>
    <property type="match status" value="1"/>
</dbReference>
<keyword evidence="5 7" id="KW-1015">Disulfide bond</keyword>
<dbReference type="PANTHER" id="PTHR35891">
    <property type="entry name" value="THIOL:DISULFIDE INTERCHANGE PROTEIN DSBA"/>
    <property type="match status" value="1"/>
</dbReference>
<dbReference type="SUPFAM" id="SSF52833">
    <property type="entry name" value="Thioredoxin-like"/>
    <property type="match status" value="1"/>
</dbReference>
<dbReference type="PIRSF" id="PIRSF001488">
    <property type="entry name" value="Tdi_protein"/>
    <property type="match status" value="1"/>
</dbReference>
<dbReference type="InterPro" id="IPR023205">
    <property type="entry name" value="DsbA/DsbL"/>
</dbReference>
<evidence type="ECO:0000259" key="9">
    <source>
        <dbReference type="PROSITE" id="PS51352"/>
    </source>
</evidence>
<evidence type="ECO:0000313" key="10">
    <source>
        <dbReference type="EMBL" id="MDL0431068.1"/>
    </source>
</evidence>
<protein>
    <recommendedName>
        <fullName evidence="7">Thiol:disulfide interchange protein</fullName>
    </recommendedName>
</protein>
<dbReference type="Gene3D" id="3.40.30.10">
    <property type="entry name" value="Glutaredoxin"/>
    <property type="match status" value="1"/>
</dbReference>
<evidence type="ECO:0000256" key="2">
    <source>
        <dbReference type="ARBA" id="ARBA00005791"/>
    </source>
</evidence>
<keyword evidence="6" id="KW-0676">Redox-active center</keyword>
<keyword evidence="11" id="KW-1185">Reference proteome</keyword>
<reference evidence="10 11" key="1">
    <citation type="submission" date="2023-06" db="EMBL/GenBank/DDBJ databases">
        <title>Marinobacter azerbaijanicus a moderately halophilic, isolated from Urmia Lake in Azerbaijan region of Iran.</title>
        <authorList>
            <person name="Sanchez-Porro C."/>
            <person name="Aghdam E.M."/>
            <person name="Saheb S.M."/>
            <person name="Tarhriz V."/>
            <person name="Kazemi E."/>
            <person name="Ammozegar M.A."/>
            <person name="Ventosa A."/>
            <person name="Hejazi M.S."/>
        </authorList>
    </citation>
    <scope>NUCLEOTIDE SEQUENCE [LARGE SCALE GENOMIC DNA]</scope>
    <source>
        <strain evidence="10 11">TBZ242</strain>
    </source>
</reference>
<comment type="caution">
    <text evidence="10">The sequence shown here is derived from an EMBL/GenBank/DDBJ whole genome shotgun (WGS) entry which is preliminary data.</text>
</comment>
<comment type="similarity">
    <text evidence="2">Belongs to the thioredoxin family. DsbA subfamily.</text>
</comment>
<dbReference type="CDD" id="cd03019">
    <property type="entry name" value="DsbA_DsbA"/>
    <property type="match status" value="1"/>
</dbReference>
<dbReference type="Pfam" id="PF01323">
    <property type="entry name" value="DSBA"/>
    <property type="match status" value="1"/>
</dbReference>
<dbReference type="Proteomes" id="UP001227964">
    <property type="component" value="Unassembled WGS sequence"/>
</dbReference>
<name>A0ABT7IBM2_9GAMM</name>
<evidence type="ECO:0000256" key="3">
    <source>
        <dbReference type="ARBA" id="ARBA00022729"/>
    </source>
</evidence>
<dbReference type="PROSITE" id="PS51352">
    <property type="entry name" value="THIOREDOXIN_2"/>
    <property type="match status" value="1"/>
</dbReference>
<sequence length="212" mass="23246">MIGIIRNAALSILAMSFMVQASAATWEEGKHYQVLDTPVRTASESGVEVAEVFWYGCPHCYTFKPLIENWVENAPEYVNYVNIPAALGSSWEPHAKAFYALQAMGELDKVHDALFEALAGERRPLNSGEALADFVEDHGVDGEEFLNNYNSFGVNAKMQQAQAKIRGARVTGTPTMIVNGKYRVTASMAGGHEAVLEVVDYLVEQERAGQGE</sequence>
<dbReference type="InterPro" id="IPR050824">
    <property type="entry name" value="Thiol_disulfide_DsbA"/>
</dbReference>
<feature type="domain" description="Thioredoxin" evidence="9">
    <location>
        <begin position="13"/>
        <end position="204"/>
    </location>
</feature>
<evidence type="ECO:0000256" key="7">
    <source>
        <dbReference type="PIRNR" id="PIRNR001488"/>
    </source>
</evidence>
<dbReference type="EMBL" id="JASSVS010000003">
    <property type="protein sequence ID" value="MDL0431068.1"/>
    <property type="molecule type" value="Genomic_DNA"/>
</dbReference>
<gene>
    <name evidence="10" type="ORF">QPM17_08020</name>
</gene>
<dbReference type="PROSITE" id="PS00194">
    <property type="entry name" value="THIOREDOXIN_1"/>
    <property type="match status" value="1"/>
</dbReference>
<evidence type="ECO:0000256" key="6">
    <source>
        <dbReference type="ARBA" id="ARBA00023284"/>
    </source>
</evidence>
<keyword evidence="4 7" id="KW-0574">Periplasm</keyword>
<evidence type="ECO:0000256" key="4">
    <source>
        <dbReference type="ARBA" id="ARBA00022764"/>
    </source>
</evidence>
<comment type="subcellular location">
    <subcellularLocation>
        <location evidence="1 7">Periplasm</location>
    </subcellularLocation>
</comment>
<keyword evidence="3 8" id="KW-0732">Signal</keyword>
<evidence type="ECO:0000256" key="5">
    <source>
        <dbReference type="ARBA" id="ARBA00023157"/>
    </source>
</evidence>
<dbReference type="RefSeq" id="WP_285390132.1">
    <property type="nucleotide sequence ID" value="NZ_JASSVS010000003.1"/>
</dbReference>
<feature type="signal peptide" evidence="8">
    <location>
        <begin position="1"/>
        <end position="23"/>
    </location>
</feature>
<accession>A0ABT7IBM2</accession>
<organism evidence="10 11">
    <name type="scientific">Marinobacter azerbaijanicus</name>
    <dbReference type="NCBI Taxonomy" id="3050455"/>
    <lineage>
        <taxon>Bacteria</taxon>
        <taxon>Pseudomonadati</taxon>
        <taxon>Pseudomonadota</taxon>
        <taxon>Gammaproteobacteria</taxon>
        <taxon>Pseudomonadales</taxon>
        <taxon>Marinobacteraceae</taxon>
        <taxon>Marinobacter</taxon>
    </lineage>
</organism>
<dbReference type="InterPro" id="IPR036249">
    <property type="entry name" value="Thioredoxin-like_sf"/>
</dbReference>
<dbReference type="InterPro" id="IPR013766">
    <property type="entry name" value="Thioredoxin_domain"/>
</dbReference>
<evidence type="ECO:0000256" key="1">
    <source>
        <dbReference type="ARBA" id="ARBA00004418"/>
    </source>
</evidence>
<evidence type="ECO:0000256" key="8">
    <source>
        <dbReference type="SAM" id="SignalP"/>
    </source>
</evidence>
<proteinExistence type="inferred from homology"/>
<evidence type="ECO:0000313" key="11">
    <source>
        <dbReference type="Proteomes" id="UP001227964"/>
    </source>
</evidence>
<feature type="chain" id="PRO_5045841282" description="Thiol:disulfide interchange protein" evidence="8">
    <location>
        <begin position="24"/>
        <end position="212"/>
    </location>
</feature>